<dbReference type="CDD" id="cd16377">
    <property type="entry name" value="23S_rRNA_IVP_like"/>
    <property type="match status" value="1"/>
</dbReference>
<dbReference type="NCBIfam" id="TIGR02436">
    <property type="entry name" value="four helix bundle protein"/>
    <property type="match status" value="1"/>
</dbReference>
<evidence type="ECO:0000313" key="2">
    <source>
        <dbReference type="Proteomes" id="UP000289269"/>
    </source>
</evidence>
<proteinExistence type="predicted"/>
<dbReference type="Pfam" id="PF05635">
    <property type="entry name" value="23S_rRNA_IVP"/>
    <property type="match status" value="1"/>
</dbReference>
<organism evidence="1 2">
    <name type="scientific">Candidatus Chaera renei</name>
    <dbReference type="NCBI Taxonomy" id="2506947"/>
    <lineage>
        <taxon>Bacteria</taxon>
        <taxon>Candidatus Saccharimonadota</taxon>
        <taxon>Candidatus Saccharimonadia</taxon>
        <taxon>Candidatus Saccharimonadales</taxon>
        <taxon>Candidatus Saccharimonadaceae</taxon>
        <taxon>Candidatus Chaera</taxon>
    </lineage>
</organism>
<name>A0A4Q0AIN4_9BACT</name>
<dbReference type="InterPro" id="IPR012657">
    <property type="entry name" value="23S_rRNA-intervening_sequence"/>
</dbReference>
<dbReference type="Proteomes" id="UP000289269">
    <property type="component" value="Unassembled WGS sequence"/>
</dbReference>
<dbReference type="PANTHER" id="PTHR38471">
    <property type="entry name" value="FOUR HELIX BUNDLE PROTEIN"/>
    <property type="match status" value="1"/>
</dbReference>
<dbReference type="SUPFAM" id="SSF158446">
    <property type="entry name" value="IVS-encoded protein-like"/>
    <property type="match status" value="1"/>
</dbReference>
<dbReference type="Gene3D" id="1.20.1440.60">
    <property type="entry name" value="23S rRNA-intervening sequence"/>
    <property type="match status" value="1"/>
</dbReference>
<dbReference type="EMBL" id="SCKW01000027">
    <property type="protein sequence ID" value="RWZ78953.1"/>
    <property type="molecule type" value="Genomic_DNA"/>
</dbReference>
<gene>
    <name evidence="1" type="ORF">EOT04_02670</name>
</gene>
<dbReference type="InterPro" id="IPR036583">
    <property type="entry name" value="23S_rRNA_IVS_sf"/>
</dbReference>
<dbReference type="PANTHER" id="PTHR38471:SF2">
    <property type="entry name" value="FOUR HELIX BUNDLE PROTEIN"/>
    <property type="match status" value="1"/>
</dbReference>
<sequence>MVGKITSFESLTVWQETQLFAVEVYKATRTFPKEELFAITSQLRRAATSISANIAEGFGRTAVNDKVRFYTMAYGSLLEVKNFPYLSEKLGYLRKDRLDNLIEQSVACQKLINAFKTGLKNGQ</sequence>
<keyword evidence="2" id="KW-1185">Reference proteome</keyword>
<dbReference type="AlphaFoldDB" id="A0A4Q0AIN4"/>
<evidence type="ECO:0000313" key="1">
    <source>
        <dbReference type="EMBL" id="RWZ78953.1"/>
    </source>
</evidence>
<accession>A0A4Q0AIN4</accession>
<protein>
    <submittedName>
        <fullName evidence="1">Four helix bundle protein</fullName>
    </submittedName>
</protein>
<reference evidence="1" key="1">
    <citation type="submission" date="2019-01" db="EMBL/GenBank/DDBJ databases">
        <title>Genomic signatures and co-occurrence patterns of the ultra-small Saccharimodia (Patescibacteria phylum) suggest a symbiotic lifestyle.</title>
        <authorList>
            <person name="Lemos L."/>
            <person name="Medeiros J."/>
            <person name="Andreote F."/>
            <person name="Fernandes G."/>
            <person name="Varani A."/>
            <person name="Oliveira G."/>
            <person name="Pylro V."/>
        </authorList>
    </citation>
    <scope>NUCLEOTIDE SEQUENCE [LARGE SCALE GENOMIC DNA]</scope>
    <source>
        <strain evidence="1">AMD01</strain>
    </source>
</reference>
<comment type="caution">
    <text evidence="1">The sequence shown here is derived from an EMBL/GenBank/DDBJ whole genome shotgun (WGS) entry which is preliminary data.</text>
</comment>